<evidence type="ECO:0000259" key="3">
    <source>
        <dbReference type="Pfam" id="PF00156"/>
    </source>
</evidence>
<dbReference type="Pfam" id="PF00156">
    <property type="entry name" value="Pribosyltran"/>
    <property type="match status" value="1"/>
</dbReference>
<proteinExistence type="inferred from homology"/>
<dbReference type="PANTHER" id="PTHR10210:SF41">
    <property type="entry name" value="RIBOSE-PHOSPHATE PYROPHOSPHOKINASE 1, CHLOROPLASTIC"/>
    <property type="match status" value="1"/>
</dbReference>
<comment type="similarity">
    <text evidence="2">Belongs to the ribose-phosphate pyrophosphokinase family.</text>
</comment>
<dbReference type="InterPro" id="IPR000836">
    <property type="entry name" value="PRTase_dom"/>
</dbReference>
<gene>
    <name evidence="5" type="ORF">SAMN04487997_2118</name>
</gene>
<dbReference type="SMART" id="SM01400">
    <property type="entry name" value="Pribosyltran_N"/>
    <property type="match status" value="1"/>
</dbReference>
<evidence type="ECO:0000256" key="2">
    <source>
        <dbReference type="RuleBase" id="RU004324"/>
    </source>
</evidence>
<feature type="domain" description="Phosphoribosyltransferase" evidence="3">
    <location>
        <begin position="160"/>
        <end position="249"/>
    </location>
</feature>
<keyword evidence="5" id="KW-0418">Kinase</keyword>
<dbReference type="GO" id="GO:0002189">
    <property type="term" value="C:ribose phosphate diphosphokinase complex"/>
    <property type="evidence" value="ECO:0007669"/>
    <property type="project" value="TreeGrafter"/>
</dbReference>
<dbReference type="Proteomes" id="UP000199420">
    <property type="component" value="Unassembled WGS sequence"/>
</dbReference>
<dbReference type="AlphaFoldDB" id="A0A1H6UUU1"/>
<feature type="domain" description="Ribose-phosphate pyrophosphokinase N-terminal" evidence="4">
    <location>
        <begin position="4"/>
        <end position="112"/>
    </location>
</feature>
<dbReference type="CDD" id="cd06223">
    <property type="entry name" value="PRTases_typeI"/>
    <property type="match status" value="1"/>
</dbReference>
<accession>A0A1H6UUU1</accession>
<dbReference type="GO" id="GO:0000287">
    <property type="term" value="F:magnesium ion binding"/>
    <property type="evidence" value="ECO:0007669"/>
    <property type="project" value="InterPro"/>
</dbReference>
<dbReference type="OrthoDB" id="324294at2"/>
<dbReference type="InterPro" id="IPR005946">
    <property type="entry name" value="Rib-P_diPkinase"/>
</dbReference>
<dbReference type="EMBL" id="FNYC01000003">
    <property type="protein sequence ID" value="SEI94414.1"/>
    <property type="molecule type" value="Genomic_DNA"/>
</dbReference>
<protein>
    <submittedName>
        <fullName evidence="5">Ribose-phosphate pyrophosphokinase</fullName>
    </submittedName>
</protein>
<dbReference type="Gene3D" id="3.40.50.2020">
    <property type="match status" value="2"/>
</dbReference>
<dbReference type="PANTHER" id="PTHR10210">
    <property type="entry name" value="RIBOSE-PHOSPHATE DIPHOSPHOKINASE FAMILY MEMBER"/>
    <property type="match status" value="1"/>
</dbReference>
<dbReference type="STRING" id="529704.SAMN02927913_1609"/>
<dbReference type="SUPFAM" id="SSF53271">
    <property type="entry name" value="PRTase-like"/>
    <property type="match status" value="2"/>
</dbReference>
<keyword evidence="1 2" id="KW-0545">Nucleotide biosynthesis</keyword>
<dbReference type="InterPro" id="IPR029057">
    <property type="entry name" value="PRTase-like"/>
</dbReference>
<dbReference type="RefSeq" id="WP_091335759.1">
    <property type="nucleotide sequence ID" value="NZ_FNYC01000003.1"/>
</dbReference>
<dbReference type="Pfam" id="PF13793">
    <property type="entry name" value="Pribosyltran_N"/>
    <property type="match status" value="1"/>
</dbReference>
<keyword evidence="5" id="KW-0808">Transferase</keyword>
<sequence>MSMLYALPGNAAFARAVRRHAGWQRGELELHRFPDGESRVRLVTPPHGAVALACSLHRPDAKLFPLLAAANTARELGATQVGLLAPYLAYMRQDQRFRPGEAVSARVIGGLLGGAFDWVVTVDPHLHRIRDLADVFACRTVVVRTAPDLAAWIGANVRLPLLVGPDGESAQWVQAVADRLDVPCVVARKQRHGDRAVSVRLPSLARWRGHTPVLLDDIIASGQTLIDTARGVREQLVQPAPVAVVVHGLLGRKSLDALHGAGIARLVTTNTVPGEVAAIDVSARVAEALSAIAGKVL</sequence>
<keyword evidence="6" id="KW-1185">Reference proteome</keyword>
<dbReference type="GO" id="GO:0006015">
    <property type="term" value="P:5-phosphoribose 1-diphosphate biosynthetic process"/>
    <property type="evidence" value="ECO:0007669"/>
    <property type="project" value="TreeGrafter"/>
</dbReference>
<dbReference type="GO" id="GO:0006164">
    <property type="term" value="P:purine nucleotide biosynthetic process"/>
    <property type="evidence" value="ECO:0007669"/>
    <property type="project" value="TreeGrafter"/>
</dbReference>
<name>A0A1H6UUU1_9GAMM</name>
<evidence type="ECO:0000313" key="5">
    <source>
        <dbReference type="EMBL" id="SEI94414.1"/>
    </source>
</evidence>
<dbReference type="NCBIfam" id="TIGR01251">
    <property type="entry name" value="ribP_PPkin"/>
    <property type="match status" value="1"/>
</dbReference>
<dbReference type="GO" id="GO:0004749">
    <property type="term" value="F:ribose phosphate diphosphokinase activity"/>
    <property type="evidence" value="ECO:0007669"/>
    <property type="project" value="TreeGrafter"/>
</dbReference>
<reference evidence="5 6" key="1">
    <citation type="submission" date="2016-10" db="EMBL/GenBank/DDBJ databases">
        <authorList>
            <person name="de Groot N.N."/>
        </authorList>
    </citation>
    <scope>NUCLEOTIDE SEQUENCE [LARGE SCALE GENOMIC DNA]</scope>
    <source>
        <strain evidence="5 6">DSM 26515</strain>
    </source>
</reference>
<organism evidence="5 6">
    <name type="scientific">Frateuria terrea</name>
    <dbReference type="NCBI Taxonomy" id="529704"/>
    <lineage>
        <taxon>Bacteria</taxon>
        <taxon>Pseudomonadati</taxon>
        <taxon>Pseudomonadota</taxon>
        <taxon>Gammaproteobacteria</taxon>
        <taxon>Lysobacterales</taxon>
        <taxon>Rhodanobacteraceae</taxon>
        <taxon>Frateuria</taxon>
    </lineage>
</organism>
<evidence type="ECO:0000313" key="6">
    <source>
        <dbReference type="Proteomes" id="UP000199420"/>
    </source>
</evidence>
<dbReference type="NCBIfam" id="NF005537">
    <property type="entry name" value="PRK07199.1"/>
    <property type="match status" value="1"/>
</dbReference>
<dbReference type="InterPro" id="IPR029099">
    <property type="entry name" value="Pribosyltran_N"/>
</dbReference>
<dbReference type="GO" id="GO:0016301">
    <property type="term" value="F:kinase activity"/>
    <property type="evidence" value="ECO:0007669"/>
    <property type="project" value="UniProtKB-KW"/>
</dbReference>
<dbReference type="GO" id="GO:0005737">
    <property type="term" value="C:cytoplasm"/>
    <property type="evidence" value="ECO:0007669"/>
    <property type="project" value="TreeGrafter"/>
</dbReference>
<evidence type="ECO:0000256" key="1">
    <source>
        <dbReference type="ARBA" id="ARBA00022727"/>
    </source>
</evidence>
<evidence type="ECO:0000259" key="4">
    <source>
        <dbReference type="Pfam" id="PF13793"/>
    </source>
</evidence>